<dbReference type="STRING" id="1903952.BIT28_03600"/>
<evidence type="ECO:0008006" key="4">
    <source>
        <dbReference type="Google" id="ProtNLM"/>
    </source>
</evidence>
<keyword evidence="1" id="KW-0472">Membrane</keyword>
<feature type="transmembrane region" description="Helical" evidence="1">
    <location>
        <begin position="48"/>
        <end position="69"/>
    </location>
</feature>
<feature type="transmembrane region" description="Helical" evidence="1">
    <location>
        <begin position="105"/>
        <end position="125"/>
    </location>
</feature>
<feature type="transmembrane region" description="Helical" evidence="1">
    <location>
        <begin position="131"/>
        <end position="155"/>
    </location>
</feature>
<reference evidence="2 3" key="1">
    <citation type="submission" date="2016-09" db="EMBL/GenBank/DDBJ databases">
        <title>Photobacterium proteolyticum sp. nov. a protease producing bacterium isolated from ocean sediments of Laizhou Bay.</title>
        <authorList>
            <person name="Li Y."/>
        </authorList>
    </citation>
    <scope>NUCLEOTIDE SEQUENCE [LARGE SCALE GENOMIC DNA]</scope>
    <source>
        <strain evidence="2 3">13-12</strain>
    </source>
</reference>
<keyword evidence="1" id="KW-0812">Transmembrane</keyword>
<organism evidence="2 3">
    <name type="scientific">Photobacterium proteolyticum</name>
    <dbReference type="NCBI Taxonomy" id="1903952"/>
    <lineage>
        <taxon>Bacteria</taxon>
        <taxon>Pseudomonadati</taxon>
        <taxon>Pseudomonadota</taxon>
        <taxon>Gammaproteobacteria</taxon>
        <taxon>Vibrionales</taxon>
        <taxon>Vibrionaceae</taxon>
        <taxon>Photobacterium</taxon>
    </lineage>
</organism>
<dbReference type="Proteomes" id="UP000186905">
    <property type="component" value="Unassembled WGS sequence"/>
</dbReference>
<comment type="caution">
    <text evidence="2">The sequence shown here is derived from an EMBL/GenBank/DDBJ whole genome shotgun (WGS) entry which is preliminary data.</text>
</comment>
<gene>
    <name evidence="2" type="ORF">BIT28_03600</name>
</gene>
<dbReference type="EMBL" id="MJIL01000095">
    <property type="protein sequence ID" value="OLQ71257.1"/>
    <property type="molecule type" value="Genomic_DNA"/>
</dbReference>
<feature type="transmembrane region" description="Helical" evidence="1">
    <location>
        <begin position="75"/>
        <end position="93"/>
    </location>
</feature>
<dbReference type="AlphaFoldDB" id="A0A1Q9GAA9"/>
<keyword evidence="3" id="KW-1185">Reference proteome</keyword>
<dbReference type="Pfam" id="PF11086">
    <property type="entry name" value="DUF2878"/>
    <property type="match status" value="1"/>
</dbReference>
<name>A0A1Q9GAA9_9GAMM</name>
<keyword evidence="1" id="KW-1133">Transmembrane helix</keyword>
<feature type="transmembrane region" description="Helical" evidence="1">
    <location>
        <begin position="6"/>
        <end position="36"/>
    </location>
</feature>
<dbReference type="RefSeq" id="WP_075767538.1">
    <property type="nucleotide sequence ID" value="NZ_MJIL01000095.1"/>
</dbReference>
<protein>
    <recommendedName>
        <fullName evidence="4">Zinc ABC transporter permease</fullName>
    </recommendedName>
</protein>
<evidence type="ECO:0000313" key="2">
    <source>
        <dbReference type="EMBL" id="OLQ71257.1"/>
    </source>
</evidence>
<dbReference type="OrthoDB" id="6522758at2"/>
<proteinExistence type="predicted"/>
<accession>A0A1Q9GAA9</accession>
<sequence length="166" mass="18849">MPARQLLIIGLIFNVYWFLAVIGQGQFVWLLAILLFACWWRYQGTWRFGLMLGATGVLMDLMLSWMGLYTFAANAFPIWLVLLWLGFGSFIWVMRQTIVANSPYIIVVLGGIGGTMSYFAGYRFGAVMWPLGIEITLICILVCWLCFSVLVLALLNRCNRQQSEGV</sequence>
<evidence type="ECO:0000313" key="3">
    <source>
        <dbReference type="Proteomes" id="UP000186905"/>
    </source>
</evidence>
<dbReference type="InterPro" id="IPR021306">
    <property type="entry name" value="DUF2878"/>
</dbReference>
<evidence type="ECO:0000256" key="1">
    <source>
        <dbReference type="SAM" id="Phobius"/>
    </source>
</evidence>